<evidence type="ECO:0000313" key="2">
    <source>
        <dbReference type="EMBL" id="ONU78188.1"/>
    </source>
</evidence>
<comment type="caution">
    <text evidence="2">The sequence shown here is derived from an EMBL/GenBank/DDBJ whole genome shotgun (WGS) entry which is preliminary data.</text>
</comment>
<dbReference type="EMBL" id="MUTJ01000091">
    <property type="protein sequence ID" value="ONU78188.1"/>
    <property type="molecule type" value="Genomic_DNA"/>
</dbReference>
<proteinExistence type="predicted"/>
<organism evidence="2 3">
    <name type="scientific">Burkholderia cenocepacia</name>
    <dbReference type="NCBI Taxonomy" id="95486"/>
    <lineage>
        <taxon>Bacteria</taxon>
        <taxon>Pseudomonadati</taxon>
        <taxon>Pseudomonadota</taxon>
        <taxon>Betaproteobacteria</taxon>
        <taxon>Burkholderiales</taxon>
        <taxon>Burkholderiaceae</taxon>
        <taxon>Burkholderia</taxon>
        <taxon>Burkholderia cepacia complex</taxon>
    </lineage>
</organism>
<evidence type="ECO:0000256" key="1">
    <source>
        <dbReference type="SAM" id="MobiDB-lite"/>
    </source>
</evidence>
<feature type="compositionally biased region" description="Basic and acidic residues" evidence="1">
    <location>
        <begin position="7"/>
        <end position="18"/>
    </location>
</feature>
<sequence>MNGGSALRHEDSPLEEHGRSRHGAGGAVRRVRRILAGSIGGDKRNLCRLCMSSAHPRGDWSVSFDRSSSSRCGALMRRRHAMRSENSFVRNIDSQKNCNPAARQRRRVIVPGQSGSRRASCPSPHRLSPARNRLRT</sequence>
<feature type="region of interest" description="Disordered" evidence="1">
    <location>
        <begin position="97"/>
        <end position="136"/>
    </location>
</feature>
<reference evidence="2 3" key="1">
    <citation type="submission" date="2016-08" db="EMBL/GenBank/DDBJ databases">
        <authorList>
            <person name="Seilhamer J.J."/>
        </authorList>
    </citation>
    <scope>NUCLEOTIDE SEQUENCE [LARGE SCALE GENOMIC DNA]</scope>
    <source>
        <strain evidence="2 3">VC14762</strain>
    </source>
</reference>
<protein>
    <submittedName>
        <fullName evidence="2">Fatty acid desaturase</fullName>
    </submittedName>
</protein>
<name>A0A1V2VW81_9BURK</name>
<dbReference type="AlphaFoldDB" id="A0A1V2VW81"/>
<evidence type="ECO:0000313" key="3">
    <source>
        <dbReference type="Proteomes" id="UP000188543"/>
    </source>
</evidence>
<accession>A0A1V2VW81</accession>
<feature type="region of interest" description="Disordered" evidence="1">
    <location>
        <begin position="1"/>
        <end position="27"/>
    </location>
</feature>
<dbReference type="OrthoDB" id="9893423at2"/>
<dbReference type="Proteomes" id="UP000188543">
    <property type="component" value="Unassembled WGS sequence"/>
</dbReference>
<gene>
    <name evidence="2" type="ORF">A8E72_29220</name>
</gene>